<dbReference type="EMBL" id="CDHN01000001">
    <property type="protein sequence ID" value="CEJ81298.1"/>
    <property type="molecule type" value="Genomic_DNA"/>
</dbReference>
<keyword evidence="2" id="KW-0677">Repeat</keyword>
<gene>
    <name evidence="3" type="ORF">VHEMI01434</name>
</gene>
<dbReference type="AlphaFoldDB" id="A0A0A1SLX0"/>
<dbReference type="GO" id="GO:0005680">
    <property type="term" value="C:anaphase-promoting complex"/>
    <property type="evidence" value="ECO:0007669"/>
    <property type="project" value="TreeGrafter"/>
</dbReference>
<dbReference type="SUPFAM" id="SSF50978">
    <property type="entry name" value="WD40 repeat-like"/>
    <property type="match status" value="1"/>
</dbReference>
<evidence type="ECO:0000313" key="4">
    <source>
        <dbReference type="Proteomes" id="UP000039046"/>
    </source>
</evidence>
<evidence type="ECO:0000256" key="2">
    <source>
        <dbReference type="ARBA" id="ARBA00022737"/>
    </source>
</evidence>
<dbReference type="GO" id="GO:0010997">
    <property type="term" value="F:anaphase-promoting complex binding"/>
    <property type="evidence" value="ECO:0007669"/>
    <property type="project" value="InterPro"/>
</dbReference>
<proteinExistence type="predicted"/>
<dbReference type="PANTHER" id="PTHR19918:SF5">
    <property type="entry name" value="MEIOSIS-SPECIFIC APC_C ACTIVATOR PROTEIN AMA1"/>
    <property type="match status" value="1"/>
</dbReference>
<sequence>MGWEVTRDTWSGTISLIAKVQIHHQQICGLAWSSSGKFFTTGGNDNYCCLFEANNILRQFQGHGRDSALDLGDPEEDYCRQTSRWQRQSSNETVVRHVQSGEYHDESTGSPSTSRPDPLWIYRWRHLAAIKAIAFHPWTDDVVATGGGLNDKCIHFFNTRSGATITTIAVAAQVTSLIWSPNGREIAATFGFSSQQRMYRVAVFGWPSCRLVTAVHWDRPCRIVHAIPYPRVPESRRSTAISLAKEGCILLAASDETLTFFELWTKGLKAMKYGRGHGYRHNDLLGSESSLDEKADVIR</sequence>
<dbReference type="InterPro" id="IPR036322">
    <property type="entry name" value="WD40_repeat_dom_sf"/>
</dbReference>
<dbReference type="OrthoDB" id="10263272at2759"/>
<keyword evidence="4" id="KW-1185">Reference proteome</keyword>
<dbReference type="GO" id="GO:1905786">
    <property type="term" value="P:positive regulation of anaphase-promoting complex-dependent catabolic process"/>
    <property type="evidence" value="ECO:0007669"/>
    <property type="project" value="TreeGrafter"/>
</dbReference>
<reference evidence="3 4" key="1">
    <citation type="journal article" date="2015" name="Genome Announc.">
        <title>Draft Genome Sequence and Gene Annotation of the Entomopathogenic Fungus Verticillium hemipterigenum.</title>
        <authorList>
            <person name="Horn F."/>
            <person name="Habel A."/>
            <person name="Scharf D.H."/>
            <person name="Dworschak J."/>
            <person name="Brakhage A.A."/>
            <person name="Guthke R."/>
            <person name="Hertweck C."/>
            <person name="Linde J."/>
        </authorList>
    </citation>
    <scope>NUCLEOTIDE SEQUENCE [LARGE SCALE GENOMIC DNA]</scope>
</reference>
<accession>A0A0A1SLX0</accession>
<dbReference type="InterPro" id="IPR033010">
    <property type="entry name" value="Cdc20/Fizzy"/>
</dbReference>
<dbReference type="SMART" id="SM00320">
    <property type="entry name" value="WD40"/>
    <property type="match status" value="2"/>
</dbReference>
<dbReference type="Pfam" id="PF00400">
    <property type="entry name" value="WD40"/>
    <property type="match status" value="1"/>
</dbReference>
<dbReference type="Proteomes" id="UP000039046">
    <property type="component" value="Unassembled WGS sequence"/>
</dbReference>
<dbReference type="InterPro" id="IPR001680">
    <property type="entry name" value="WD40_rpt"/>
</dbReference>
<dbReference type="GO" id="GO:1990757">
    <property type="term" value="F:ubiquitin ligase activator activity"/>
    <property type="evidence" value="ECO:0007669"/>
    <property type="project" value="TreeGrafter"/>
</dbReference>
<dbReference type="GO" id="GO:0031145">
    <property type="term" value="P:anaphase-promoting complex-dependent catabolic process"/>
    <property type="evidence" value="ECO:0007669"/>
    <property type="project" value="TreeGrafter"/>
</dbReference>
<dbReference type="PANTHER" id="PTHR19918">
    <property type="entry name" value="CELL DIVISION CYCLE 20 CDC20 FIZZY -RELATED"/>
    <property type="match status" value="1"/>
</dbReference>
<keyword evidence="1" id="KW-0853">WD repeat</keyword>
<evidence type="ECO:0000313" key="3">
    <source>
        <dbReference type="EMBL" id="CEJ81298.1"/>
    </source>
</evidence>
<dbReference type="InterPro" id="IPR015943">
    <property type="entry name" value="WD40/YVTN_repeat-like_dom_sf"/>
</dbReference>
<dbReference type="Gene3D" id="2.130.10.10">
    <property type="entry name" value="YVTN repeat-like/Quinoprotein amine dehydrogenase"/>
    <property type="match status" value="2"/>
</dbReference>
<protein>
    <submittedName>
        <fullName evidence="3">Uncharacterized protein</fullName>
    </submittedName>
</protein>
<dbReference type="STRING" id="1531966.A0A0A1SLX0"/>
<name>A0A0A1SLX0_9HYPO</name>
<dbReference type="HOGENOM" id="CLU_014831_3_2_1"/>
<organism evidence="3 4">
    <name type="scientific">[Torrubiella] hemipterigena</name>
    <dbReference type="NCBI Taxonomy" id="1531966"/>
    <lineage>
        <taxon>Eukaryota</taxon>
        <taxon>Fungi</taxon>
        <taxon>Dikarya</taxon>
        <taxon>Ascomycota</taxon>
        <taxon>Pezizomycotina</taxon>
        <taxon>Sordariomycetes</taxon>
        <taxon>Hypocreomycetidae</taxon>
        <taxon>Hypocreales</taxon>
        <taxon>Clavicipitaceae</taxon>
        <taxon>Clavicipitaceae incertae sedis</taxon>
        <taxon>'Torrubiella' clade</taxon>
    </lineage>
</organism>
<evidence type="ECO:0000256" key="1">
    <source>
        <dbReference type="ARBA" id="ARBA00022574"/>
    </source>
</evidence>